<keyword evidence="2" id="KW-1185">Reference proteome</keyword>
<dbReference type="Gene3D" id="3.80.10.10">
    <property type="entry name" value="Ribonuclease Inhibitor"/>
    <property type="match status" value="1"/>
</dbReference>
<dbReference type="AlphaFoldDB" id="A0AAD6VFU5"/>
<reference evidence="1" key="1">
    <citation type="submission" date="2023-03" db="EMBL/GenBank/DDBJ databases">
        <title>Massive genome expansion in bonnet fungi (Mycena s.s.) driven by repeated elements and novel gene families across ecological guilds.</title>
        <authorList>
            <consortium name="Lawrence Berkeley National Laboratory"/>
            <person name="Harder C.B."/>
            <person name="Miyauchi S."/>
            <person name="Viragh M."/>
            <person name="Kuo A."/>
            <person name="Thoen E."/>
            <person name="Andreopoulos B."/>
            <person name="Lu D."/>
            <person name="Skrede I."/>
            <person name="Drula E."/>
            <person name="Henrissat B."/>
            <person name="Morin E."/>
            <person name="Kohler A."/>
            <person name="Barry K."/>
            <person name="LaButti K."/>
            <person name="Morin E."/>
            <person name="Salamov A."/>
            <person name="Lipzen A."/>
            <person name="Mereny Z."/>
            <person name="Hegedus B."/>
            <person name="Baldrian P."/>
            <person name="Stursova M."/>
            <person name="Weitz H."/>
            <person name="Taylor A."/>
            <person name="Grigoriev I.V."/>
            <person name="Nagy L.G."/>
            <person name="Martin F."/>
            <person name="Kauserud H."/>
        </authorList>
    </citation>
    <scope>NUCLEOTIDE SEQUENCE</scope>
    <source>
        <strain evidence="1">9144</strain>
    </source>
</reference>
<name>A0AAD6VFU5_9AGAR</name>
<dbReference type="InterPro" id="IPR032675">
    <property type="entry name" value="LRR_dom_sf"/>
</dbReference>
<organism evidence="1 2">
    <name type="scientific">Mycena pura</name>
    <dbReference type="NCBI Taxonomy" id="153505"/>
    <lineage>
        <taxon>Eukaryota</taxon>
        <taxon>Fungi</taxon>
        <taxon>Dikarya</taxon>
        <taxon>Basidiomycota</taxon>
        <taxon>Agaricomycotina</taxon>
        <taxon>Agaricomycetes</taxon>
        <taxon>Agaricomycetidae</taxon>
        <taxon>Agaricales</taxon>
        <taxon>Marasmiineae</taxon>
        <taxon>Mycenaceae</taxon>
        <taxon>Mycena</taxon>
    </lineage>
</organism>
<dbReference type="EMBL" id="JARJCW010000027">
    <property type="protein sequence ID" value="KAJ7210777.1"/>
    <property type="molecule type" value="Genomic_DNA"/>
</dbReference>
<dbReference type="Proteomes" id="UP001219525">
    <property type="component" value="Unassembled WGS sequence"/>
</dbReference>
<sequence>MAHSTHMTDVSMSCLIWPFKSRDRLKKSCSLEDKDVPARDRERGAGEAGVESHILIARQNPTGTLSPKPTVPIILRSRASNSESLATHVDTKDLPREQPADMRTFPAELEDLIIDHLRGNKKALASCGLASRHCTFIPSIRILSISRYKKDRSLGMDFTELIPELACLPSLTCLRVYARWTDLSADSVTKFIAVFHDIREIVIDSPTIEAQHLVALLARLPRLEKVVVNTLFMTLATGMQTLPKPPDPPRSLQSVRLCLEYPDSPMFILNWIVKDPPNVRTLGLSRIWPEELPVVGTHLRTLGPTLRELDLELVTPTSSRVVTESLAPHFACLAHVAHLTVRVDLYGFEPKHWGAYWTLLEALPRAPAALETLTIGLSGTFEYLQHLDWAHLYAAVRVHTRLRLLRFLVPRHIFGESVVEEIRNRVEPDFAARGSVEVEAD</sequence>
<comment type="caution">
    <text evidence="1">The sequence shown here is derived from an EMBL/GenBank/DDBJ whole genome shotgun (WGS) entry which is preliminary data.</text>
</comment>
<evidence type="ECO:0000313" key="2">
    <source>
        <dbReference type="Proteomes" id="UP001219525"/>
    </source>
</evidence>
<accession>A0AAD6VFU5</accession>
<proteinExistence type="predicted"/>
<protein>
    <submittedName>
        <fullName evidence="1">Uncharacterized protein</fullName>
    </submittedName>
</protein>
<gene>
    <name evidence="1" type="ORF">GGX14DRAFT_394407</name>
</gene>
<evidence type="ECO:0000313" key="1">
    <source>
        <dbReference type="EMBL" id="KAJ7210777.1"/>
    </source>
</evidence>